<feature type="coiled-coil region" evidence="9">
    <location>
        <begin position="213"/>
        <end position="240"/>
    </location>
</feature>
<name>A0AA40U6A4_9CHLA</name>
<dbReference type="PANTHER" id="PTHR43386:SF2">
    <property type="entry name" value="OLIGOPEPTIDE TRANSPORT SYSTEM PERMEASE PROTEIN OPPC"/>
    <property type="match status" value="1"/>
</dbReference>
<evidence type="ECO:0000313" key="11">
    <source>
        <dbReference type="EMBL" id="KTF29205.1"/>
    </source>
</evidence>
<sequence>MPPSVSFFRRFCLAYRKSLSASLAWKCFVCIAIVGIYAPIFASSKPLLVRWHSETFSPLLRYLFFPGFYTKPLDLFFNVFMVVFPFVVLSFKFLRGWVRKVVLCCLMIGQCVGFAWVLSGHVQDPAASASLKKLRAEKIQENMTRTNIEAVTIMPKDIRTWEMERRYMSTYEQLGILIKFAYRQRQDAAVQKYRVAFEGLRNMPMPTLRNLEKKNEKICLERLQHRLQKLQESHEDVLCSWKFVIDEYRPYLMSLLRIQHELNLALYHEWEQPESLIKAYADIERTAEPYRQNLLQVRKILEEHAKLQGAENFIRDKLAWIEKESQNMKILLHPLFSCFHWEDDAGGSREMNKHVAWWQLTRINRKDLLSSLIFGIRIALVVGGIGVAIAFTLGIIIGLISGYFGGAVDMALSRFTEIWETMPMLFILMLVISITQKKSLILDTVLLGCFGWTGFSRYIRVETLKQRNMAYVLAARNLGYSHYHIMVHQILPNAIVPVISLLPFSIMAMISCEAGLTFLGLGEESSASWGNLMREGVAGFPSESAILWPPAFMLTVLLVVIALIGDGVRDALDPRVQD</sequence>
<gene>
    <name evidence="11" type="ORF">cpL1_0416</name>
</gene>
<dbReference type="AlphaFoldDB" id="A0AA40U6A4"/>
<comment type="caution">
    <text evidence="11">The sequence shown here is derived from an EMBL/GenBank/DDBJ whole genome shotgun (WGS) entry which is preliminary data.</text>
</comment>
<feature type="transmembrane region" description="Helical" evidence="8">
    <location>
        <begin position="440"/>
        <end position="459"/>
    </location>
</feature>
<evidence type="ECO:0000256" key="4">
    <source>
        <dbReference type="ARBA" id="ARBA00022519"/>
    </source>
</evidence>
<feature type="transmembrane region" description="Helical" evidence="8">
    <location>
        <begin position="372"/>
        <end position="405"/>
    </location>
</feature>
<evidence type="ECO:0000256" key="6">
    <source>
        <dbReference type="ARBA" id="ARBA00022989"/>
    </source>
</evidence>
<evidence type="ECO:0000313" key="12">
    <source>
        <dbReference type="Proteomes" id="UP000054301"/>
    </source>
</evidence>
<dbReference type="GO" id="GO:0005886">
    <property type="term" value="C:plasma membrane"/>
    <property type="evidence" value="ECO:0007669"/>
    <property type="project" value="UniProtKB-SubCell"/>
</dbReference>
<dbReference type="GeneID" id="99718487"/>
<evidence type="ECO:0000256" key="2">
    <source>
        <dbReference type="ARBA" id="ARBA00022448"/>
    </source>
</evidence>
<keyword evidence="3" id="KW-1003">Cell membrane</keyword>
<dbReference type="InterPro" id="IPR000515">
    <property type="entry name" value="MetI-like"/>
</dbReference>
<keyword evidence="2 8" id="KW-0813">Transport</keyword>
<evidence type="ECO:0000256" key="9">
    <source>
        <dbReference type="SAM" id="Coils"/>
    </source>
</evidence>
<evidence type="ECO:0000256" key="8">
    <source>
        <dbReference type="RuleBase" id="RU363032"/>
    </source>
</evidence>
<feature type="transmembrane region" description="Helical" evidence="8">
    <location>
        <begin position="490"/>
        <end position="510"/>
    </location>
</feature>
<dbReference type="EMBL" id="LFRH01000001">
    <property type="protein sequence ID" value="KTF29205.1"/>
    <property type="molecule type" value="Genomic_DNA"/>
</dbReference>
<protein>
    <submittedName>
        <fullName evidence="11">Binding--dependent transport system inner membrane component family protein</fullName>
    </submittedName>
</protein>
<feature type="transmembrane region" description="Helical" evidence="8">
    <location>
        <begin position="23"/>
        <end position="42"/>
    </location>
</feature>
<organism evidence="11 12">
    <name type="scientific">Chlamydia pecorum</name>
    <dbReference type="NCBI Taxonomy" id="85991"/>
    <lineage>
        <taxon>Bacteria</taxon>
        <taxon>Pseudomonadati</taxon>
        <taxon>Chlamydiota</taxon>
        <taxon>Chlamydiia</taxon>
        <taxon>Chlamydiales</taxon>
        <taxon>Chlamydiaceae</taxon>
        <taxon>Chlamydia/Chlamydophila group</taxon>
        <taxon>Chlamydia</taxon>
    </lineage>
</organism>
<dbReference type="Gene3D" id="1.10.3720.10">
    <property type="entry name" value="MetI-like"/>
    <property type="match status" value="1"/>
</dbReference>
<dbReference type="SUPFAM" id="SSF161098">
    <property type="entry name" value="MetI-like"/>
    <property type="match status" value="1"/>
</dbReference>
<keyword evidence="6 8" id="KW-1133">Transmembrane helix</keyword>
<dbReference type="CDD" id="cd06261">
    <property type="entry name" value="TM_PBP2"/>
    <property type="match status" value="1"/>
</dbReference>
<comment type="similarity">
    <text evidence="8">Belongs to the binding-protein-dependent transport system permease family.</text>
</comment>
<dbReference type="InterPro" id="IPR050366">
    <property type="entry name" value="BP-dependent_transpt_permease"/>
</dbReference>
<feature type="transmembrane region" description="Helical" evidence="8">
    <location>
        <begin position="546"/>
        <end position="565"/>
    </location>
</feature>
<dbReference type="PANTHER" id="PTHR43386">
    <property type="entry name" value="OLIGOPEPTIDE TRANSPORT SYSTEM PERMEASE PROTEIN APPC"/>
    <property type="match status" value="1"/>
</dbReference>
<dbReference type="InterPro" id="IPR035906">
    <property type="entry name" value="MetI-like_sf"/>
</dbReference>
<dbReference type="PROSITE" id="PS50928">
    <property type="entry name" value="ABC_TM1"/>
    <property type="match status" value="1"/>
</dbReference>
<feature type="transmembrane region" description="Helical" evidence="8">
    <location>
        <begin position="75"/>
        <end position="94"/>
    </location>
</feature>
<evidence type="ECO:0000256" key="3">
    <source>
        <dbReference type="ARBA" id="ARBA00022475"/>
    </source>
</evidence>
<dbReference type="Proteomes" id="UP000054301">
    <property type="component" value="Unassembled WGS sequence"/>
</dbReference>
<evidence type="ECO:0000256" key="1">
    <source>
        <dbReference type="ARBA" id="ARBA00004429"/>
    </source>
</evidence>
<dbReference type="GO" id="GO:0055085">
    <property type="term" value="P:transmembrane transport"/>
    <property type="evidence" value="ECO:0007669"/>
    <property type="project" value="InterPro"/>
</dbReference>
<feature type="transmembrane region" description="Helical" evidence="8">
    <location>
        <begin position="101"/>
        <end position="118"/>
    </location>
</feature>
<reference evidence="11 12" key="1">
    <citation type="submission" date="2015-06" db="EMBL/GenBank/DDBJ databases">
        <title>More than comparative genomics: Whole genome sequencing reveals elusive C. pecorum plasmid and re-evaluates genetic differences and phylogenetic relationships between C. pecorum from pig, cattle, sheep and koala hosts.</title>
        <authorList>
            <person name="Jelocnik M."/>
            <person name="Bachmann N.L."/>
            <person name="Kaltenboeck B."/>
            <person name="Waugh C."/>
            <person name="Woolford L."/>
            <person name="Speight N."/>
            <person name="Gillett A."/>
            <person name="Higgins D."/>
            <person name="Flanagan C."/>
            <person name="Myers G."/>
            <person name="Timms P."/>
            <person name="Polkinghorne A."/>
        </authorList>
    </citation>
    <scope>NUCLEOTIDE SEQUENCE [LARGE SCALE GENOMIC DNA]</scope>
    <source>
        <strain evidence="11 12">L1</strain>
    </source>
</reference>
<proteinExistence type="inferred from homology"/>
<comment type="subcellular location">
    <subcellularLocation>
        <location evidence="1">Cell inner membrane</location>
        <topology evidence="1">Multi-pass membrane protein</topology>
    </subcellularLocation>
    <subcellularLocation>
        <location evidence="8">Cell membrane</location>
        <topology evidence="8">Multi-pass membrane protein</topology>
    </subcellularLocation>
</comment>
<accession>A0AA40U6A4</accession>
<evidence type="ECO:0000256" key="7">
    <source>
        <dbReference type="ARBA" id="ARBA00023136"/>
    </source>
</evidence>
<keyword evidence="5 8" id="KW-0812">Transmembrane</keyword>
<feature type="domain" description="ABC transmembrane type-1" evidence="10">
    <location>
        <begin position="376"/>
        <end position="565"/>
    </location>
</feature>
<feature type="transmembrane region" description="Helical" evidence="8">
    <location>
        <begin position="417"/>
        <end position="434"/>
    </location>
</feature>
<evidence type="ECO:0000256" key="5">
    <source>
        <dbReference type="ARBA" id="ARBA00022692"/>
    </source>
</evidence>
<evidence type="ECO:0000259" key="10">
    <source>
        <dbReference type="PROSITE" id="PS50928"/>
    </source>
</evidence>
<dbReference type="Pfam" id="PF00528">
    <property type="entry name" value="BPD_transp_1"/>
    <property type="match status" value="1"/>
</dbReference>
<keyword evidence="4" id="KW-0997">Cell inner membrane</keyword>
<keyword evidence="7 8" id="KW-0472">Membrane</keyword>
<dbReference type="RefSeq" id="WP_021756365.1">
    <property type="nucleotide sequence ID" value="NZ_CP080401.1"/>
</dbReference>
<keyword evidence="9" id="KW-0175">Coiled coil</keyword>